<evidence type="ECO:0000313" key="3">
    <source>
        <dbReference type="EMBL" id="GEA84577.1"/>
    </source>
</evidence>
<dbReference type="Pfam" id="PF23636">
    <property type="entry name" value="DUF7144"/>
    <property type="match status" value="1"/>
</dbReference>
<evidence type="ECO:0000259" key="2">
    <source>
        <dbReference type="Pfam" id="PF23636"/>
    </source>
</evidence>
<organism evidence="3 4">
    <name type="scientific">Cellulomonas gelida</name>
    <dbReference type="NCBI Taxonomy" id="1712"/>
    <lineage>
        <taxon>Bacteria</taxon>
        <taxon>Bacillati</taxon>
        <taxon>Actinomycetota</taxon>
        <taxon>Actinomycetes</taxon>
        <taxon>Micrococcales</taxon>
        <taxon>Cellulomonadaceae</taxon>
        <taxon>Cellulomonas</taxon>
    </lineage>
</organism>
<reference evidence="3 4" key="1">
    <citation type="submission" date="2019-06" db="EMBL/GenBank/DDBJ databases">
        <title>Whole genome shotgun sequence of Cellulomonas gelida NBRC 3748.</title>
        <authorList>
            <person name="Hosoyama A."/>
            <person name="Uohara A."/>
            <person name="Ohji S."/>
            <person name="Ichikawa N."/>
        </authorList>
    </citation>
    <scope>NUCLEOTIDE SEQUENCE [LARGE SCALE GENOMIC DNA]</scope>
    <source>
        <strain evidence="3 4">NBRC 3748</strain>
    </source>
</reference>
<dbReference type="Proteomes" id="UP000320461">
    <property type="component" value="Unassembled WGS sequence"/>
</dbReference>
<name>A0A4Y3KKN4_9CELL</name>
<feature type="transmembrane region" description="Helical" evidence="1">
    <location>
        <begin position="106"/>
        <end position="124"/>
    </location>
</feature>
<feature type="domain" description="DUF7144" evidence="2">
    <location>
        <begin position="11"/>
        <end position="126"/>
    </location>
</feature>
<proteinExistence type="predicted"/>
<accession>A0A4Y3KKN4</accession>
<feature type="transmembrane region" description="Helical" evidence="1">
    <location>
        <begin position="12"/>
        <end position="34"/>
    </location>
</feature>
<sequence length="134" mass="14861">MEQRVTGWVGWVWFGAFALLSVGLFNLITGLIAVFDEDKLLAWSPANGAYVLDISTWGWVHLFLGILLTFTGFALFAAAGWARVVAIVAMLAAIVWNFFWLPVTPWWSLAIIVLGALVLWALTVHGDEVERAVR</sequence>
<keyword evidence="1" id="KW-1133">Transmembrane helix</keyword>
<protein>
    <submittedName>
        <fullName evidence="3">Membrane protein</fullName>
    </submittedName>
</protein>
<keyword evidence="1" id="KW-0812">Transmembrane</keyword>
<evidence type="ECO:0000256" key="1">
    <source>
        <dbReference type="SAM" id="Phobius"/>
    </source>
</evidence>
<dbReference type="AlphaFoldDB" id="A0A4Y3KKN4"/>
<evidence type="ECO:0000313" key="4">
    <source>
        <dbReference type="Proteomes" id="UP000320461"/>
    </source>
</evidence>
<feature type="transmembrane region" description="Helical" evidence="1">
    <location>
        <begin position="84"/>
        <end position="100"/>
    </location>
</feature>
<dbReference type="RefSeq" id="WP_048341565.1">
    <property type="nucleotide sequence ID" value="NZ_BJLQ01000016.1"/>
</dbReference>
<feature type="transmembrane region" description="Helical" evidence="1">
    <location>
        <begin position="54"/>
        <end position="77"/>
    </location>
</feature>
<dbReference type="OrthoDB" id="4482242at2"/>
<keyword evidence="4" id="KW-1185">Reference proteome</keyword>
<dbReference type="InterPro" id="IPR055568">
    <property type="entry name" value="DUF7144"/>
</dbReference>
<gene>
    <name evidence="3" type="ORF">CGE01nite_18280</name>
</gene>
<dbReference type="EMBL" id="BJLQ01000016">
    <property type="protein sequence ID" value="GEA84577.1"/>
    <property type="molecule type" value="Genomic_DNA"/>
</dbReference>
<comment type="caution">
    <text evidence="3">The sequence shown here is derived from an EMBL/GenBank/DDBJ whole genome shotgun (WGS) entry which is preliminary data.</text>
</comment>
<keyword evidence="1" id="KW-0472">Membrane</keyword>